<accession>S9X285</accession>
<dbReference type="PANTHER" id="PTHR48100:SF33">
    <property type="entry name" value="PEPTIDASE S54 RHOMBOID DOMAIN-CONTAINING PROTEIN"/>
    <property type="match status" value="1"/>
</dbReference>
<dbReference type="InterPro" id="IPR050275">
    <property type="entry name" value="PGM_Phosphatase"/>
</dbReference>
<reference evidence="2 3" key="1">
    <citation type="submission" date="2020-08" db="EMBL/GenBank/DDBJ databases">
        <authorList>
            <person name="Newling K."/>
            <person name="Davey J."/>
            <person name="Forrester S."/>
        </authorList>
    </citation>
    <scope>NUCLEOTIDE SEQUENCE [LARGE SCALE GENOMIC DNA]</scope>
    <source>
        <strain evidence="3">Crithidia deanei Carvalho (ATCC PRA-265)</strain>
    </source>
</reference>
<dbReference type="GO" id="GO:0016791">
    <property type="term" value="F:phosphatase activity"/>
    <property type="evidence" value="ECO:0007669"/>
    <property type="project" value="TreeGrafter"/>
</dbReference>
<protein>
    <submittedName>
        <fullName evidence="2">Histidine phosphatase superfamily (Branch 1), putative</fullName>
    </submittedName>
</protein>
<evidence type="ECO:0000313" key="3">
    <source>
        <dbReference type="Proteomes" id="UP000515908"/>
    </source>
</evidence>
<feature type="signal peptide" evidence="1">
    <location>
        <begin position="1"/>
        <end position="20"/>
    </location>
</feature>
<gene>
    <name evidence="2" type="ORF">ADEAN_000400100</name>
</gene>
<dbReference type="VEuPathDB" id="TriTrypDB:ADEAN_000400100"/>
<dbReference type="InterPro" id="IPR013078">
    <property type="entry name" value="His_Pase_superF_clade-1"/>
</dbReference>
<organism evidence="2 3">
    <name type="scientific">Angomonas deanei</name>
    <dbReference type="NCBI Taxonomy" id="59799"/>
    <lineage>
        <taxon>Eukaryota</taxon>
        <taxon>Discoba</taxon>
        <taxon>Euglenozoa</taxon>
        <taxon>Kinetoplastea</taxon>
        <taxon>Metakinetoplastina</taxon>
        <taxon>Trypanosomatida</taxon>
        <taxon>Trypanosomatidae</taxon>
        <taxon>Strigomonadinae</taxon>
        <taxon>Angomonas</taxon>
    </lineage>
</organism>
<feature type="chain" id="PRO_5007727328" evidence="1">
    <location>
        <begin position="21"/>
        <end position="335"/>
    </location>
</feature>
<name>S9X285_9TRYP</name>
<evidence type="ECO:0000313" key="2">
    <source>
        <dbReference type="EMBL" id="CAD2216539.1"/>
    </source>
</evidence>
<dbReference type="Gene3D" id="3.40.50.1240">
    <property type="entry name" value="Phosphoglycerate mutase-like"/>
    <property type="match status" value="1"/>
</dbReference>
<keyword evidence="1" id="KW-0732">Signal</keyword>
<dbReference type="InterPro" id="IPR029033">
    <property type="entry name" value="His_PPase_superfam"/>
</dbReference>
<dbReference type="Proteomes" id="UP000515908">
    <property type="component" value="Chromosome 07"/>
</dbReference>
<evidence type="ECO:0000256" key="1">
    <source>
        <dbReference type="SAM" id="SignalP"/>
    </source>
</evidence>
<dbReference type="GO" id="GO:0005829">
    <property type="term" value="C:cytosol"/>
    <property type="evidence" value="ECO:0007669"/>
    <property type="project" value="TreeGrafter"/>
</dbReference>
<sequence>MFFYLMLAVIIAVSLVATQAGQVAFFKLRAYAHGGVFFIKSKDLPKTFNGSNYIKMESNHAYVNGRRTIRVVFIRHGQSVWNSLFNSLNAGLPMRWVKAVIRESICLFTDPFDSLIIDSPLSSKGRKEANELASFVRAANGKISVDPNTSVIVASNLRRAMETALVGLGPRISTTNEQIVMDSSLQEGSKNIDAQTISTEPNKIAPVPIGSIKEAKQLVQAFDPYLNAGDKVIGVDVYQRMDVFVRHLFGASGDDSLLTSNKRGNAELKEVIVVGHSGYFRNFFRRFLPTSSKHIAKASKMQNCAVVAFNFVHNESNGELSVEEESIQILYKGFK</sequence>
<dbReference type="CDD" id="cd07067">
    <property type="entry name" value="HP_PGM_like"/>
    <property type="match status" value="1"/>
</dbReference>
<keyword evidence="3" id="KW-1185">Reference proteome</keyword>
<dbReference type="AlphaFoldDB" id="S9X285"/>
<dbReference type="EMBL" id="LR877151">
    <property type="protein sequence ID" value="CAD2216539.1"/>
    <property type="molecule type" value="Genomic_DNA"/>
</dbReference>
<dbReference type="OrthoDB" id="496981at2759"/>
<dbReference type="PANTHER" id="PTHR48100">
    <property type="entry name" value="BROAD-SPECIFICITY PHOSPHATASE YOR283W-RELATED"/>
    <property type="match status" value="1"/>
</dbReference>
<dbReference type="SUPFAM" id="SSF53254">
    <property type="entry name" value="Phosphoglycerate mutase-like"/>
    <property type="match status" value="1"/>
</dbReference>
<proteinExistence type="predicted"/>
<dbReference type="SMART" id="SM00855">
    <property type="entry name" value="PGAM"/>
    <property type="match status" value="1"/>
</dbReference>